<keyword evidence="1" id="KW-0175">Coiled coil</keyword>
<evidence type="ECO:0000313" key="3">
    <source>
        <dbReference type="EMBL" id="TMW64133.1"/>
    </source>
</evidence>
<organism evidence="3 4">
    <name type="scientific">Pythium oligandrum</name>
    <name type="common">Mycoparasitic fungus</name>
    <dbReference type="NCBI Taxonomy" id="41045"/>
    <lineage>
        <taxon>Eukaryota</taxon>
        <taxon>Sar</taxon>
        <taxon>Stramenopiles</taxon>
        <taxon>Oomycota</taxon>
        <taxon>Peronosporomycetes</taxon>
        <taxon>Pythiales</taxon>
        <taxon>Pythiaceae</taxon>
        <taxon>Pythium</taxon>
    </lineage>
</organism>
<name>A0A8K1CKP4_PYTOL</name>
<reference evidence="3" key="1">
    <citation type="submission" date="2019-03" db="EMBL/GenBank/DDBJ databases">
        <title>Long read genome sequence of the mycoparasitic Pythium oligandrum ATCC 38472 isolated from sugarbeet rhizosphere.</title>
        <authorList>
            <person name="Gaulin E."/>
        </authorList>
    </citation>
    <scope>NUCLEOTIDE SEQUENCE</scope>
    <source>
        <strain evidence="3">ATCC 38472_TT</strain>
    </source>
</reference>
<evidence type="ECO:0000256" key="2">
    <source>
        <dbReference type="SAM" id="MobiDB-lite"/>
    </source>
</evidence>
<dbReference type="EMBL" id="SPLM01000041">
    <property type="protein sequence ID" value="TMW64133.1"/>
    <property type="molecule type" value="Genomic_DNA"/>
</dbReference>
<protein>
    <submittedName>
        <fullName evidence="3">Uncharacterized protein</fullName>
    </submittedName>
</protein>
<dbReference type="Proteomes" id="UP000794436">
    <property type="component" value="Unassembled WGS sequence"/>
</dbReference>
<accession>A0A8K1CKP4</accession>
<evidence type="ECO:0000256" key="1">
    <source>
        <dbReference type="SAM" id="Coils"/>
    </source>
</evidence>
<comment type="caution">
    <text evidence="3">The sequence shown here is derived from an EMBL/GenBank/DDBJ whole genome shotgun (WGS) entry which is preliminary data.</text>
</comment>
<feature type="compositionally biased region" description="Basic and acidic residues" evidence="2">
    <location>
        <begin position="16"/>
        <end position="29"/>
    </location>
</feature>
<evidence type="ECO:0000313" key="4">
    <source>
        <dbReference type="Proteomes" id="UP000794436"/>
    </source>
</evidence>
<dbReference type="AlphaFoldDB" id="A0A8K1CKP4"/>
<gene>
    <name evidence="3" type="ORF">Poli38472_014250</name>
</gene>
<sequence>MQLSKRTSSSSENDDELKHSDDPQGEERRFLKRLKGRYQKQRFRKRKREQVEADKVLLQQLEQQHQGLLQNLALAASPSKPEDRLDTVRKYVAITQEIEVLRQGNLVMQEQLTSQDRFLFKLMQYLHEVDAEDMAIESQEQLESHHTATPFEKDVPLKDNSDYEQVVVSSLEHIGRIRQASELKPSTPMEVHGWSIYRKIQATKYEYMYTKSYPRGDLEYLASWTWTNATDEGKVKTLLPATLRMAIVHTVDDDTFVIHKRDRYGSDGKVACMNLVTFRRRTPSGGWIIALQSLPAPDVSPSVERSDLEEGLFSWWLENSAWFVFEPAEVGCTVSFGGHVRETNEQFIQGIVNLMLEFVCRWDLEVTDTRLFPIQST</sequence>
<feature type="coiled-coil region" evidence="1">
    <location>
        <begin position="44"/>
        <end position="71"/>
    </location>
</feature>
<feature type="region of interest" description="Disordered" evidence="2">
    <location>
        <begin position="1"/>
        <end position="30"/>
    </location>
</feature>
<feature type="compositionally biased region" description="Polar residues" evidence="2">
    <location>
        <begin position="1"/>
        <end position="11"/>
    </location>
</feature>
<keyword evidence="4" id="KW-1185">Reference proteome</keyword>
<proteinExistence type="predicted"/>